<protein>
    <submittedName>
        <fullName evidence="1">Uncharacterized protein</fullName>
    </submittedName>
</protein>
<gene>
    <name evidence="1" type="ORF">LCGC14_0407470</name>
</gene>
<dbReference type="EMBL" id="LAZR01000355">
    <property type="protein sequence ID" value="KKN72780.1"/>
    <property type="molecule type" value="Genomic_DNA"/>
</dbReference>
<accession>A0A0F9SV01</accession>
<dbReference type="AlphaFoldDB" id="A0A0F9SV01"/>
<comment type="caution">
    <text evidence="1">The sequence shown here is derived from an EMBL/GenBank/DDBJ whole genome shotgun (WGS) entry which is preliminary data.</text>
</comment>
<evidence type="ECO:0000313" key="1">
    <source>
        <dbReference type="EMBL" id="KKN72780.1"/>
    </source>
</evidence>
<reference evidence="1" key="1">
    <citation type="journal article" date="2015" name="Nature">
        <title>Complex archaea that bridge the gap between prokaryotes and eukaryotes.</title>
        <authorList>
            <person name="Spang A."/>
            <person name="Saw J.H."/>
            <person name="Jorgensen S.L."/>
            <person name="Zaremba-Niedzwiedzka K."/>
            <person name="Martijn J."/>
            <person name="Lind A.E."/>
            <person name="van Eijk R."/>
            <person name="Schleper C."/>
            <person name="Guy L."/>
            <person name="Ettema T.J."/>
        </authorList>
    </citation>
    <scope>NUCLEOTIDE SEQUENCE</scope>
</reference>
<organism evidence="1">
    <name type="scientific">marine sediment metagenome</name>
    <dbReference type="NCBI Taxonomy" id="412755"/>
    <lineage>
        <taxon>unclassified sequences</taxon>
        <taxon>metagenomes</taxon>
        <taxon>ecological metagenomes</taxon>
    </lineage>
</organism>
<sequence>MPLRPLLQFQNPDSTRDINDTNLVFNKGVFSGGQVLAGTVADGLVVSLEAFATVGADGMFVQETDITTLAVVDGVRNFIVLRSIYKDNAEPVVQVESLDEAAYLGDAEIGFLIVFAVVDVPLSGTFVTQSMISYLESDIVDTLGRLSLRGTITNAGNLPAGSLNSNRPGDFYIVTSGESDVPEMYVWNGADWQNITQAQVLSTLLQEHIDNLSNNAKHLTNTQFEAVLGTTGTPNSSNRFVTELDARLPDQNENDGMTGDPTILSGSSNLDQGAGYRGSEPGPDNQFTLNSKVFAVPTEKSFAGSAVIELLESDGPIYVGKGAVGTAQQWFNIYADDTTGTNRDKELINSQGRPVRVTGVFTEASLTNELNPQDPQVDALGFWRDLSVQGNPGGPLYLQVSSGDIDGQADVGFRIGYGKRTTMQDLLPQAFIERGPQFGQIDSRMNQVLVTDTTPNFRDSEWDGGTSPGDVIAYDSISGDMVQHDIPGNLFPVGIRGNFNNLIQDGIYEFPAPSGFTAGDEVYADQVTAGAMTVTPNDRFVGTFLTTTKLLVSMNSIGISSTVIPPGIPFPGGLINASPGQVVAWNAGTSMWEPWEKSFAFAPQGILGNSNNIITNEQWVPGGAPFLNGVRYYAWFSGAPGGVLTPGDLTTTQNDFFVGRATTTDNLMLECVNAPLWETARAIVTFEHDDVTGTHDEGSARSWVGPEADRFAASNSQASSTGMLFYGSDTGRVFYCTNGAGNTWIEQTRFTGPVTIDNNLIASSQIRMPAKILHDNVSDSMNPFEHASRHFLGAEDYLRGRVEQIINSGNDVPQVIAQTGGWPLPVTVIQSLAFDFTGRTGVSTIQIYAPCYFNRSGDAVDISVAFFMDGTEITNPNSIRAQHEVSENGEATITLVGFLNNVAAAAHTLEIRVGVEQNRPLNANDRMIMVTDLGLS</sequence>
<proteinExistence type="predicted"/>
<name>A0A0F9SV01_9ZZZZ</name>